<dbReference type="Proteomes" id="UP001500752">
    <property type="component" value="Unassembled WGS sequence"/>
</dbReference>
<dbReference type="GO" id="GO:0005524">
    <property type="term" value="F:ATP binding"/>
    <property type="evidence" value="ECO:0007669"/>
    <property type="project" value="UniProtKB-KW"/>
</dbReference>
<dbReference type="Pfam" id="PF00005">
    <property type="entry name" value="ABC_tran"/>
    <property type="match status" value="1"/>
</dbReference>
<dbReference type="Gene3D" id="3.40.50.300">
    <property type="entry name" value="P-loop containing nucleotide triphosphate hydrolases"/>
    <property type="match status" value="1"/>
</dbReference>
<feature type="domain" description="ABC transporter" evidence="4">
    <location>
        <begin position="5"/>
        <end position="230"/>
    </location>
</feature>
<evidence type="ECO:0000256" key="2">
    <source>
        <dbReference type="ARBA" id="ARBA00022840"/>
    </source>
</evidence>
<keyword evidence="2 5" id="KW-0067">ATP-binding</keyword>
<evidence type="ECO:0000256" key="1">
    <source>
        <dbReference type="ARBA" id="ARBA00022741"/>
    </source>
</evidence>
<dbReference type="InterPro" id="IPR003593">
    <property type="entry name" value="AAA+_ATPase"/>
</dbReference>
<keyword evidence="6" id="KW-1185">Reference proteome</keyword>
<protein>
    <submittedName>
        <fullName evidence="5">ABC transporter ATP-binding protein</fullName>
    </submittedName>
</protein>
<dbReference type="RefSeq" id="WP_345148039.1">
    <property type="nucleotide sequence ID" value="NZ_BAABEO010000006.1"/>
</dbReference>
<evidence type="ECO:0000256" key="3">
    <source>
        <dbReference type="SAM" id="MobiDB-lite"/>
    </source>
</evidence>
<dbReference type="EMBL" id="BAABEO010000006">
    <property type="protein sequence ID" value="GAA3668509.1"/>
    <property type="molecule type" value="Genomic_DNA"/>
</dbReference>
<evidence type="ECO:0000259" key="4">
    <source>
        <dbReference type="PROSITE" id="PS50893"/>
    </source>
</evidence>
<proteinExistence type="predicted"/>
<dbReference type="PANTHER" id="PTHR43158">
    <property type="entry name" value="SKFA PEPTIDE EXPORT ATP-BINDING PROTEIN SKFE"/>
    <property type="match status" value="1"/>
</dbReference>
<sequence length="319" mass="34124">MTAAIEVQGLCKYYGGTRALEDVAFSIGKNTICGLLGRNGAGKTTIMSILSGQEPKTSGRILVNGGEPFENAAVLAGLCFVRENQKYPEDFKASHVLRTSPWFFENWDAELAGELAEAFRLPLRTPIKKLSRGQLSSVAIIVGMASRAPVTIFDEPYLGLDATARGIFYDRLLQDYMEHPRTILMSTHLIDEAANLLEHVIVIDKGTKVLDSSVEEARAGAFTLSGPAEAVAAVTEGRRVLHTQSLGGLRSVTVEGRADAGLRSLAAERGLELGAVSLQELVSAYGLLDSAESGQPGPHARSGPQTPSDPSAQNKEAFR</sequence>
<dbReference type="CDD" id="cd03230">
    <property type="entry name" value="ABC_DR_subfamily_A"/>
    <property type="match status" value="1"/>
</dbReference>
<keyword evidence="1" id="KW-0547">Nucleotide-binding</keyword>
<name>A0ABP7BT61_9MICC</name>
<evidence type="ECO:0000313" key="5">
    <source>
        <dbReference type="EMBL" id="GAA3668509.1"/>
    </source>
</evidence>
<dbReference type="InterPro" id="IPR027417">
    <property type="entry name" value="P-loop_NTPase"/>
</dbReference>
<reference evidence="6" key="1">
    <citation type="journal article" date="2019" name="Int. J. Syst. Evol. Microbiol.">
        <title>The Global Catalogue of Microorganisms (GCM) 10K type strain sequencing project: providing services to taxonomists for standard genome sequencing and annotation.</title>
        <authorList>
            <consortium name="The Broad Institute Genomics Platform"/>
            <consortium name="The Broad Institute Genome Sequencing Center for Infectious Disease"/>
            <person name="Wu L."/>
            <person name="Ma J."/>
        </authorList>
    </citation>
    <scope>NUCLEOTIDE SEQUENCE [LARGE SCALE GENOMIC DNA]</scope>
    <source>
        <strain evidence="6">JCM 30742</strain>
    </source>
</reference>
<comment type="caution">
    <text evidence="5">The sequence shown here is derived from an EMBL/GenBank/DDBJ whole genome shotgun (WGS) entry which is preliminary data.</text>
</comment>
<dbReference type="SUPFAM" id="SSF52540">
    <property type="entry name" value="P-loop containing nucleoside triphosphate hydrolases"/>
    <property type="match status" value="1"/>
</dbReference>
<organism evidence="5 6">
    <name type="scientific">Arthrobacter ginkgonis</name>
    <dbReference type="NCBI Taxonomy" id="1630594"/>
    <lineage>
        <taxon>Bacteria</taxon>
        <taxon>Bacillati</taxon>
        <taxon>Actinomycetota</taxon>
        <taxon>Actinomycetes</taxon>
        <taxon>Micrococcales</taxon>
        <taxon>Micrococcaceae</taxon>
        <taxon>Arthrobacter</taxon>
    </lineage>
</organism>
<feature type="region of interest" description="Disordered" evidence="3">
    <location>
        <begin position="289"/>
        <end position="319"/>
    </location>
</feature>
<dbReference type="InterPro" id="IPR003439">
    <property type="entry name" value="ABC_transporter-like_ATP-bd"/>
</dbReference>
<feature type="compositionally biased region" description="Polar residues" evidence="3">
    <location>
        <begin position="303"/>
        <end position="319"/>
    </location>
</feature>
<accession>A0ABP7BT61</accession>
<dbReference type="PROSITE" id="PS50893">
    <property type="entry name" value="ABC_TRANSPORTER_2"/>
    <property type="match status" value="1"/>
</dbReference>
<dbReference type="PANTHER" id="PTHR43158:SF5">
    <property type="entry name" value="ABC TRANSPORTER, ATP-BINDING PROTEIN"/>
    <property type="match status" value="1"/>
</dbReference>
<dbReference type="SMART" id="SM00382">
    <property type="entry name" value="AAA"/>
    <property type="match status" value="1"/>
</dbReference>
<evidence type="ECO:0000313" key="6">
    <source>
        <dbReference type="Proteomes" id="UP001500752"/>
    </source>
</evidence>
<gene>
    <name evidence="5" type="ORF">GCM10023081_03770</name>
</gene>